<dbReference type="AlphaFoldDB" id="A0A2V3UF43"/>
<keyword evidence="2" id="KW-1185">Reference proteome</keyword>
<sequence>MLPRAFTAVIERNVPLSGDFQTEPYETAWAAEARWFIHVLEADAGATLAVRADISPEGLTWCPHEAGPVTLDRAGLLSLPLSHVGPWLRLNGRVDGPDGARMKAIIYLTLRG</sequence>
<accession>A0A2V3UF43</accession>
<dbReference type="OrthoDB" id="1030389at2"/>
<gene>
    <name evidence="1" type="ORF">C7450_102266</name>
</gene>
<reference evidence="1 2" key="1">
    <citation type="submission" date="2018-05" db="EMBL/GenBank/DDBJ databases">
        <title>Genomic Encyclopedia of Type Strains, Phase IV (KMG-IV): sequencing the most valuable type-strain genomes for metagenomic binning, comparative biology and taxonomic classification.</title>
        <authorList>
            <person name="Goeker M."/>
        </authorList>
    </citation>
    <scope>NUCLEOTIDE SEQUENCE [LARGE SCALE GENOMIC DNA]</scope>
    <source>
        <strain evidence="1 2">DSM 6462</strain>
    </source>
</reference>
<proteinExistence type="predicted"/>
<evidence type="ECO:0000313" key="2">
    <source>
        <dbReference type="Proteomes" id="UP000248021"/>
    </source>
</evidence>
<organism evidence="1 2">
    <name type="scientific">Chelatococcus asaccharovorans</name>
    <dbReference type="NCBI Taxonomy" id="28210"/>
    <lineage>
        <taxon>Bacteria</taxon>
        <taxon>Pseudomonadati</taxon>
        <taxon>Pseudomonadota</taxon>
        <taxon>Alphaproteobacteria</taxon>
        <taxon>Hyphomicrobiales</taxon>
        <taxon>Chelatococcaceae</taxon>
        <taxon>Chelatococcus</taxon>
    </lineage>
</organism>
<name>A0A2V3UF43_9HYPH</name>
<dbReference type="RefSeq" id="WP_110373497.1">
    <property type="nucleotide sequence ID" value="NZ_CAKNFM010000002.1"/>
</dbReference>
<dbReference type="EMBL" id="QJJK01000002">
    <property type="protein sequence ID" value="PXW63351.1"/>
    <property type="molecule type" value="Genomic_DNA"/>
</dbReference>
<evidence type="ECO:0000313" key="1">
    <source>
        <dbReference type="EMBL" id="PXW63351.1"/>
    </source>
</evidence>
<protein>
    <submittedName>
        <fullName evidence="1">Uncharacterized protein</fullName>
    </submittedName>
</protein>
<dbReference type="Proteomes" id="UP000248021">
    <property type="component" value="Unassembled WGS sequence"/>
</dbReference>
<comment type="caution">
    <text evidence="1">The sequence shown here is derived from an EMBL/GenBank/DDBJ whole genome shotgun (WGS) entry which is preliminary data.</text>
</comment>